<dbReference type="EnsemblFungi" id="EJT77466">
    <property type="protein sequence ID" value="EJT77466"/>
    <property type="gene ID" value="GGTG_07378"/>
</dbReference>
<reference evidence="3" key="4">
    <citation type="journal article" date="2015" name="G3 (Bethesda)">
        <title>Genome sequences of three phytopathogenic species of the Magnaporthaceae family of fungi.</title>
        <authorList>
            <person name="Okagaki L.H."/>
            <person name="Nunes C.C."/>
            <person name="Sailsbery J."/>
            <person name="Clay B."/>
            <person name="Brown D."/>
            <person name="John T."/>
            <person name="Oh Y."/>
            <person name="Young N."/>
            <person name="Fitzgerald M."/>
            <person name="Haas B.J."/>
            <person name="Zeng Q."/>
            <person name="Young S."/>
            <person name="Adiconis X."/>
            <person name="Fan L."/>
            <person name="Levin J.Z."/>
            <person name="Mitchell T.K."/>
            <person name="Okubara P.A."/>
            <person name="Farman M.L."/>
            <person name="Kohn L.M."/>
            <person name="Birren B."/>
            <person name="Ma L.-J."/>
            <person name="Dean R.A."/>
        </authorList>
    </citation>
    <scope>NUCLEOTIDE SEQUENCE</scope>
    <source>
        <strain evidence="3">R3-111a-1</strain>
    </source>
</reference>
<keyword evidence="1" id="KW-0812">Transmembrane</keyword>
<feature type="transmembrane region" description="Helical" evidence="1">
    <location>
        <begin position="328"/>
        <end position="349"/>
    </location>
</feature>
<gene>
    <name evidence="3" type="primary">20347836</name>
    <name evidence="2" type="ORF">GGTG_07378</name>
</gene>
<dbReference type="OrthoDB" id="3061561at2759"/>
<dbReference type="VEuPathDB" id="FungiDB:GGTG_07378"/>
<evidence type="ECO:0000313" key="4">
    <source>
        <dbReference type="Proteomes" id="UP000006039"/>
    </source>
</evidence>
<dbReference type="PANTHER" id="PTHR35043">
    <property type="entry name" value="TRANSCRIPTION FACTOR DOMAIN-CONTAINING PROTEIN"/>
    <property type="match status" value="1"/>
</dbReference>
<keyword evidence="4" id="KW-1185">Reference proteome</keyword>
<reference evidence="2" key="3">
    <citation type="submission" date="2010-09" db="EMBL/GenBank/DDBJ databases">
        <title>Annotation of Gaeumannomyces graminis var. tritici R3-111a-1.</title>
        <authorList>
            <consortium name="The Broad Institute Genome Sequencing Platform"/>
            <person name="Ma L.-J."/>
            <person name="Dead R."/>
            <person name="Young S.K."/>
            <person name="Zeng Q."/>
            <person name="Gargeya S."/>
            <person name="Fitzgerald M."/>
            <person name="Haas B."/>
            <person name="Abouelleil A."/>
            <person name="Alvarado L."/>
            <person name="Arachchi H.M."/>
            <person name="Berlin A."/>
            <person name="Brown A."/>
            <person name="Chapman S.B."/>
            <person name="Chen Z."/>
            <person name="Dunbar C."/>
            <person name="Freedman E."/>
            <person name="Gearin G."/>
            <person name="Gellesch M."/>
            <person name="Goldberg J."/>
            <person name="Griggs A."/>
            <person name="Gujja S."/>
            <person name="Heiman D."/>
            <person name="Howarth C."/>
            <person name="Larson L."/>
            <person name="Lui A."/>
            <person name="MacDonald P.J.P."/>
            <person name="Mehta T."/>
            <person name="Montmayeur A."/>
            <person name="Murphy C."/>
            <person name="Neiman D."/>
            <person name="Pearson M."/>
            <person name="Priest M."/>
            <person name="Roberts A."/>
            <person name="Saif S."/>
            <person name="Shea T."/>
            <person name="Shenoy N."/>
            <person name="Sisk P."/>
            <person name="Stolte C."/>
            <person name="Sykes S."/>
            <person name="Yandava C."/>
            <person name="Wortman J."/>
            <person name="Nusbaum C."/>
            <person name="Birren B."/>
        </authorList>
    </citation>
    <scope>NUCLEOTIDE SEQUENCE</scope>
    <source>
        <strain evidence="2">R3-111a-1</strain>
    </source>
</reference>
<dbReference type="GeneID" id="20347836"/>
<reference evidence="3" key="5">
    <citation type="submission" date="2018-04" db="UniProtKB">
        <authorList>
            <consortium name="EnsemblFungi"/>
        </authorList>
    </citation>
    <scope>IDENTIFICATION</scope>
    <source>
        <strain evidence="3">R3-111a-1</strain>
    </source>
</reference>
<reference evidence="2" key="2">
    <citation type="submission" date="2010-07" db="EMBL/GenBank/DDBJ databases">
        <authorList>
            <consortium name="The Broad Institute Genome Sequencing Platform"/>
            <consortium name="Broad Institute Genome Sequencing Center for Infectious Disease"/>
            <person name="Ma L.-J."/>
            <person name="Dead R."/>
            <person name="Young S."/>
            <person name="Zeng Q."/>
            <person name="Koehrsen M."/>
            <person name="Alvarado L."/>
            <person name="Berlin A."/>
            <person name="Chapman S.B."/>
            <person name="Chen Z."/>
            <person name="Freedman E."/>
            <person name="Gellesch M."/>
            <person name="Goldberg J."/>
            <person name="Griggs A."/>
            <person name="Gujja S."/>
            <person name="Heilman E.R."/>
            <person name="Heiman D."/>
            <person name="Hepburn T."/>
            <person name="Howarth C."/>
            <person name="Jen D."/>
            <person name="Larson L."/>
            <person name="Mehta T."/>
            <person name="Neiman D."/>
            <person name="Pearson M."/>
            <person name="Roberts A."/>
            <person name="Saif S."/>
            <person name="Shea T."/>
            <person name="Shenoy N."/>
            <person name="Sisk P."/>
            <person name="Stolte C."/>
            <person name="Sykes S."/>
            <person name="Walk T."/>
            <person name="White J."/>
            <person name="Yandava C."/>
            <person name="Haas B."/>
            <person name="Nusbaum C."/>
            <person name="Birren B."/>
        </authorList>
    </citation>
    <scope>NUCLEOTIDE SEQUENCE</scope>
    <source>
        <strain evidence="2">R3-111a-1</strain>
    </source>
</reference>
<feature type="transmembrane region" description="Helical" evidence="1">
    <location>
        <begin position="480"/>
        <end position="500"/>
    </location>
</feature>
<reference evidence="4" key="1">
    <citation type="submission" date="2010-07" db="EMBL/GenBank/DDBJ databases">
        <title>The genome sequence of Gaeumannomyces graminis var. tritici strain R3-111a-1.</title>
        <authorList>
            <consortium name="The Broad Institute Genome Sequencing Platform"/>
            <person name="Ma L.-J."/>
            <person name="Dead R."/>
            <person name="Young S."/>
            <person name="Zeng Q."/>
            <person name="Koehrsen M."/>
            <person name="Alvarado L."/>
            <person name="Berlin A."/>
            <person name="Chapman S.B."/>
            <person name="Chen Z."/>
            <person name="Freedman E."/>
            <person name="Gellesch M."/>
            <person name="Goldberg J."/>
            <person name="Griggs A."/>
            <person name="Gujja S."/>
            <person name="Heilman E.R."/>
            <person name="Heiman D."/>
            <person name="Hepburn T."/>
            <person name="Howarth C."/>
            <person name="Jen D."/>
            <person name="Larson L."/>
            <person name="Mehta T."/>
            <person name="Neiman D."/>
            <person name="Pearson M."/>
            <person name="Roberts A."/>
            <person name="Saif S."/>
            <person name="Shea T."/>
            <person name="Shenoy N."/>
            <person name="Sisk P."/>
            <person name="Stolte C."/>
            <person name="Sykes S."/>
            <person name="Walk T."/>
            <person name="White J."/>
            <person name="Yandava C."/>
            <person name="Haas B."/>
            <person name="Nusbaum C."/>
            <person name="Birren B."/>
        </authorList>
    </citation>
    <scope>NUCLEOTIDE SEQUENCE [LARGE SCALE GENOMIC DNA]</scope>
    <source>
        <strain evidence="4">R3-111a-1</strain>
    </source>
</reference>
<feature type="transmembrane region" description="Helical" evidence="1">
    <location>
        <begin position="85"/>
        <end position="105"/>
    </location>
</feature>
<dbReference type="HOGENOM" id="CLU_022883_1_1_1"/>
<feature type="transmembrane region" description="Helical" evidence="1">
    <location>
        <begin position="361"/>
        <end position="382"/>
    </location>
</feature>
<dbReference type="STRING" id="644352.J3P1I1"/>
<keyword evidence="1" id="KW-0472">Membrane</keyword>
<sequence>MPAIQHLLPYAHTLLFARSSVNGTVNDGDLAKVVGWVASSKDRGTVDILWSSCLTIFLCVWIATYPNAPSPNDKWYHHFVDKLNLALIGFLGPDFLFGLAIGQLASAKKSVKMFREAPELSHGTTWTLTHGFFADMGGFHLRASDFPQGFPINAEQLFYLIKHGHLDFPILTKEEIGSRSKVDNLSKIITVWQAFWFVVTEIQRITRGYPITTLELTAMSFAVVMIATSASWYFKPSISQVTILDTKDNRTIRAIRNFARLETHPGLPHKYYRTPLDFISRRGFHLERHWRYYSELTYWVHFPLFNRQMNVTPWDRFPSDIFLPVDDLILILFGFFIQAPFSVCLLVAWNFHFPTTAERDLWRVCSVYHSVFSFLGMVYFSIHLFTLWKMAGKGKDKRASTGSGSNSNNVLRLPTTDEEISLTRRGAEDSDMSEAADAARPVVHRKTGLPKSMSRFEAWLVQWRNISPDQDPDMEVPLRWIAPIFLASATYIFCRLYIYIEDFVGLRSQPQGVYMTVNKFVPFL</sequence>
<evidence type="ECO:0000313" key="2">
    <source>
        <dbReference type="EMBL" id="EJT77466.1"/>
    </source>
</evidence>
<dbReference type="EMBL" id="GL385397">
    <property type="protein sequence ID" value="EJT77466.1"/>
    <property type="molecule type" value="Genomic_DNA"/>
</dbReference>
<feature type="transmembrane region" description="Helical" evidence="1">
    <location>
        <begin position="48"/>
        <end position="65"/>
    </location>
</feature>
<name>J3P1I1_GAET3</name>
<accession>J3P1I1</accession>
<keyword evidence="1" id="KW-1133">Transmembrane helix</keyword>
<dbReference type="AlphaFoldDB" id="J3P1I1"/>
<dbReference type="eggNOG" id="ENOG502SI2K">
    <property type="taxonomic scope" value="Eukaryota"/>
</dbReference>
<dbReference type="PANTHER" id="PTHR35043:SF8">
    <property type="entry name" value="DUF4220 DOMAIN-CONTAINING PROTEIN"/>
    <property type="match status" value="1"/>
</dbReference>
<proteinExistence type="predicted"/>
<evidence type="ECO:0000313" key="3">
    <source>
        <dbReference type="EnsemblFungi" id="EJT77466"/>
    </source>
</evidence>
<organism evidence="2">
    <name type="scientific">Gaeumannomyces tritici (strain R3-111a-1)</name>
    <name type="common">Wheat and barley take-all root rot fungus</name>
    <name type="synonym">Gaeumannomyces graminis var. tritici</name>
    <dbReference type="NCBI Taxonomy" id="644352"/>
    <lineage>
        <taxon>Eukaryota</taxon>
        <taxon>Fungi</taxon>
        <taxon>Dikarya</taxon>
        <taxon>Ascomycota</taxon>
        <taxon>Pezizomycotina</taxon>
        <taxon>Sordariomycetes</taxon>
        <taxon>Sordariomycetidae</taxon>
        <taxon>Magnaporthales</taxon>
        <taxon>Magnaporthaceae</taxon>
        <taxon>Gaeumannomyces</taxon>
    </lineage>
</organism>
<evidence type="ECO:0000256" key="1">
    <source>
        <dbReference type="SAM" id="Phobius"/>
    </source>
</evidence>
<dbReference type="Proteomes" id="UP000006039">
    <property type="component" value="Unassembled WGS sequence"/>
</dbReference>
<dbReference type="RefSeq" id="XP_009223466.1">
    <property type="nucleotide sequence ID" value="XM_009225202.1"/>
</dbReference>
<feature type="transmembrane region" description="Helical" evidence="1">
    <location>
        <begin position="214"/>
        <end position="234"/>
    </location>
</feature>
<protein>
    <submittedName>
        <fullName evidence="2 3">Uncharacterized protein</fullName>
    </submittedName>
</protein>